<sequence length="225" mass="24155">MANNSTLEIRKICVFCGASSGNDPKYVNGAKAMGNALVKENIGLVYGGGNLGLMGEIARTVVSGSGTSAVTGVIPAALAPREISGQLIGEVHTVPDMHSRKALMASHSDAFIAMPGGFGTFEELLEVLTWQQLGFHAKPIGLLNINKFWDPLLAFLDHTVSQEFVQQRHRDALIVSEDPEELIRKLKAFKPTPSLLEEIRNKNGGVVPVGVDISKTSDEAESFNE</sequence>
<keyword evidence="6" id="KW-0378">Hydrolase</keyword>
<evidence type="ECO:0000256" key="1">
    <source>
        <dbReference type="ARBA" id="ARBA00006763"/>
    </source>
</evidence>
<dbReference type="Pfam" id="PF03641">
    <property type="entry name" value="Lysine_decarbox"/>
    <property type="match status" value="1"/>
</dbReference>
<dbReference type="PANTHER" id="PTHR31223:SF70">
    <property type="entry name" value="LOG FAMILY PROTEIN YJL055W"/>
    <property type="match status" value="1"/>
</dbReference>
<comment type="similarity">
    <text evidence="1 6">Belongs to the LOG family.</text>
</comment>
<reference evidence="7" key="1">
    <citation type="submission" date="2021-01" db="EMBL/GenBank/DDBJ databases">
        <authorList>
            <person name="Corre E."/>
            <person name="Pelletier E."/>
            <person name="Niang G."/>
            <person name="Scheremetjew M."/>
            <person name="Finn R."/>
            <person name="Kale V."/>
            <person name="Holt S."/>
            <person name="Cochrane G."/>
            <person name="Meng A."/>
            <person name="Brown T."/>
            <person name="Cohen L."/>
        </authorList>
    </citation>
    <scope>NUCLEOTIDE SEQUENCE</scope>
    <source>
        <strain evidence="7">SAG 63-3</strain>
    </source>
</reference>
<protein>
    <recommendedName>
        <fullName evidence="2 6">Cytokinin riboside 5'-monophosphate phosphoribohydrolase</fullName>
        <ecNumber evidence="2 6">3.2.2.n1</ecNumber>
    </recommendedName>
</protein>
<dbReference type="GO" id="GO:0005829">
    <property type="term" value="C:cytosol"/>
    <property type="evidence" value="ECO:0007669"/>
    <property type="project" value="TreeGrafter"/>
</dbReference>
<dbReference type="Gene3D" id="3.40.50.450">
    <property type="match status" value="1"/>
</dbReference>
<dbReference type="InterPro" id="IPR031100">
    <property type="entry name" value="LOG_fam"/>
</dbReference>
<evidence type="ECO:0000256" key="6">
    <source>
        <dbReference type="RuleBase" id="RU363015"/>
    </source>
</evidence>
<keyword evidence="3 6" id="KW-0203">Cytokinin biosynthesis</keyword>
<comment type="catalytic activity">
    <reaction evidence="4 6">
        <text>N(6)-(dimethylallyl)adenosine 5'-phosphate + H2O = N(6)-dimethylallyladenine + D-ribose 5-phosphate</text>
        <dbReference type="Rhea" id="RHEA:48560"/>
        <dbReference type="ChEBI" id="CHEBI:15377"/>
        <dbReference type="ChEBI" id="CHEBI:17660"/>
        <dbReference type="ChEBI" id="CHEBI:57526"/>
        <dbReference type="ChEBI" id="CHEBI:78346"/>
        <dbReference type="EC" id="3.2.2.n1"/>
    </reaction>
</comment>
<evidence type="ECO:0000256" key="3">
    <source>
        <dbReference type="ARBA" id="ARBA00022712"/>
    </source>
</evidence>
<evidence type="ECO:0000256" key="2">
    <source>
        <dbReference type="ARBA" id="ARBA00012205"/>
    </source>
</evidence>
<dbReference type="GO" id="GO:0005634">
    <property type="term" value="C:nucleus"/>
    <property type="evidence" value="ECO:0007669"/>
    <property type="project" value="TreeGrafter"/>
</dbReference>
<evidence type="ECO:0000256" key="5">
    <source>
        <dbReference type="ARBA" id="ARBA00049153"/>
    </source>
</evidence>
<dbReference type="AlphaFoldDB" id="A0A7S0VMW6"/>
<dbReference type="GO" id="GO:0016799">
    <property type="term" value="F:hydrolase activity, hydrolyzing N-glycosyl compounds"/>
    <property type="evidence" value="ECO:0007669"/>
    <property type="project" value="TreeGrafter"/>
</dbReference>
<gene>
    <name evidence="7" type="ORF">PPAR00522_LOCUS21117</name>
</gene>
<dbReference type="EC" id="3.2.2.n1" evidence="2 6"/>
<proteinExistence type="inferred from homology"/>
<dbReference type="InterPro" id="IPR005269">
    <property type="entry name" value="LOG"/>
</dbReference>
<accession>A0A7S0VMW6</accession>
<dbReference type="EMBL" id="HBFM01032246">
    <property type="protein sequence ID" value="CAD8791197.1"/>
    <property type="molecule type" value="Transcribed_RNA"/>
</dbReference>
<dbReference type="NCBIfam" id="TIGR00730">
    <property type="entry name" value="Rossman fold protein, TIGR00730 family"/>
    <property type="match status" value="1"/>
</dbReference>
<dbReference type="SUPFAM" id="SSF102405">
    <property type="entry name" value="MCP/YpsA-like"/>
    <property type="match status" value="1"/>
</dbReference>
<comment type="catalytic activity">
    <reaction evidence="5 6">
        <text>9-ribosyl-trans-zeatin 5'-phosphate + H2O = trans-zeatin + D-ribose 5-phosphate</text>
        <dbReference type="Rhea" id="RHEA:48564"/>
        <dbReference type="ChEBI" id="CHEBI:15377"/>
        <dbReference type="ChEBI" id="CHEBI:16522"/>
        <dbReference type="ChEBI" id="CHEBI:78346"/>
        <dbReference type="ChEBI" id="CHEBI:87947"/>
        <dbReference type="EC" id="3.2.2.n1"/>
    </reaction>
</comment>
<comment type="function">
    <text evidence="6">Cytokinin-activating enzyme working in the direct activation pathway. Phosphoribohydrolase that converts inactive cytokinin nucleotides to the biologically active free-base forms.</text>
</comment>
<dbReference type="GO" id="GO:0009691">
    <property type="term" value="P:cytokinin biosynthetic process"/>
    <property type="evidence" value="ECO:0007669"/>
    <property type="project" value="UniProtKB-UniRule"/>
</dbReference>
<organism evidence="7">
    <name type="scientific">Polytomella parva</name>
    <dbReference type="NCBI Taxonomy" id="51329"/>
    <lineage>
        <taxon>Eukaryota</taxon>
        <taxon>Viridiplantae</taxon>
        <taxon>Chlorophyta</taxon>
        <taxon>core chlorophytes</taxon>
        <taxon>Chlorophyceae</taxon>
        <taxon>CS clade</taxon>
        <taxon>Chlamydomonadales</taxon>
        <taxon>Chlamydomonadaceae</taxon>
        <taxon>Polytomella</taxon>
    </lineage>
</organism>
<name>A0A7S0VMW6_9CHLO</name>
<evidence type="ECO:0000313" key="7">
    <source>
        <dbReference type="EMBL" id="CAD8791197.1"/>
    </source>
</evidence>
<evidence type="ECO:0000256" key="4">
    <source>
        <dbReference type="ARBA" id="ARBA00047718"/>
    </source>
</evidence>
<dbReference type="PANTHER" id="PTHR31223">
    <property type="entry name" value="LOG FAMILY PROTEIN YJL055W"/>
    <property type="match status" value="1"/>
</dbReference>